<dbReference type="InterPro" id="IPR056002">
    <property type="entry name" value="DUF7580"/>
</dbReference>
<dbReference type="Proteomes" id="UP001408356">
    <property type="component" value="Unassembled WGS sequence"/>
</dbReference>
<feature type="domain" description="DUF7580" evidence="2">
    <location>
        <begin position="374"/>
        <end position="584"/>
    </location>
</feature>
<accession>A0ABR2VDB4</accession>
<evidence type="ECO:0000313" key="4">
    <source>
        <dbReference type="Proteomes" id="UP001408356"/>
    </source>
</evidence>
<dbReference type="PANTHER" id="PTHR35186">
    <property type="entry name" value="ANK_REP_REGION DOMAIN-CONTAINING PROTEIN"/>
    <property type="match status" value="1"/>
</dbReference>
<gene>
    <name evidence="3" type="ORF">SUNI508_13362</name>
</gene>
<dbReference type="Pfam" id="PF24476">
    <property type="entry name" value="DUF7580"/>
    <property type="match status" value="1"/>
</dbReference>
<name>A0ABR2VDB4_9PEZI</name>
<reference evidence="3 4" key="1">
    <citation type="journal article" date="2024" name="J. Plant Pathol.">
        <title>Sequence and assembly of the genome of Seiridium unicorne, isolate CBS 538.82, causal agent of cypress canker disease.</title>
        <authorList>
            <person name="Scali E."/>
            <person name="Rocca G.D."/>
            <person name="Danti R."/>
            <person name="Garbelotto M."/>
            <person name="Barberini S."/>
            <person name="Baroncelli R."/>
            <person name="Emiliani G."/>
        </authorList>
    </citation>
    <scope>NUCLEOTIDE SEQUENCE [LARGE SCALE GENOMIC DNA]</scope>
    <source>
        <strain evidence="3 4">BM-138-508</strain>
    </source>
</reference>
<evidence type="ECO:0000313" key="3">
    <source>
        <dbReference type="EMBL" id="KAK9424909.1"/>
    </source>
</evidence>
<proteinExistence type="predicted"/>
<feature type="compositionally biased region" description="Polar residues" evidence="1">
    <location>
        <begin position="255"/>
        <end position="273"/>
    </location>
</feature>
<comment type="caution">
    <text evidence="3">The sequence shown here is derived from an EMBL/GenBank/DDBJ whole genome shotgun (WGS) entry which is preliminary data.</text>
</comment>
<protein>
    <submittedName>
        <fullName evidence="3">Cytochrome c domain-containing protein</fullName>
    </submittedName>
</protein>
<evidence type="ECO:0000256" key="1">
    <source>
        <dbReference type="SAM" id="MobiDB-lite"/>
    </source>
</evidence>
<feature type="region of interest" description="Disordered" evidence="1">
    <location>
        <begin position="255"/>
        <end position="292"/>
    </location>
</feature>
<dbReference type="PANTHER" id="PTHR35186:SF4">
    <property type="entry name" value="PRION-INHIBITION AND PROPAGATION HELO DOMAIN-CONTAINING PROTEIN"/>
    <property type="match status" value="1"/>
</dbReference>
<dbReference type="EMBL" id="JARVKF010000028">
    <property type="protein sequence ID" value="KAK9424909.1"/>
    <property type="molecule type" value="Genomic_DNA"/>
</dbReference>
<sequence length="597" mass="67582">MEVVGVVLGALPLAIEAVKNYQECSQTLKAYWRYKDTLQGIRDKIFIQQRILETTWEEFTGLEHPTIEQIQKKLKRLEPQNYDGFMAIIHRLNRLQREVLEKLDIDDDGKPRWDKDYPERAKWEWKRVKNSFGRRETKELFDDINQWNHALRLCLSPRREIPSDKSDPLTAGRSQQFDATLCNEIRRNADILHDALASSWCSSHTDVHVSGISIGWHQKGLGSEQDMQLSLPDVADASFEEARWHEIFATFLPRNRNTAQVPSPQTHAHTSLPTDPENGPKSHSPGSRKSLFGRKKVTFGETQYIGPPMAQLSATQPPIASAIADESTLKHITSLCSLRASKSWNGYLEHPDPDITMRVQLEKASGTFDCALGSASLKSLVSSSSKLFHSVSSGTDFRTSMTRRDRYSIAAATVWAVLLLCGTSWLEQTWLNKDDLLVLMVEDKSMGQPGKRTEKRPTLKHNFSTLKIDPPSEDFHTTYVKHETLFSLGILLIELGLNRSFEKIRANYYEALQTPETSSVMDDSKIADLTLGAVRNEVGDSYGDAIERCLGCHFLCPGGTRDFKYAEFRSLFYNGVVAPVQATYDSFPRDILSLQKP</sequence>
<keyword evidence="4" id="KW-1185">Reference proteome</keyword>
<organism evidence="3 4">
    <name type="scientific">Seiridium unicorne</name>
    <dbReference type="NCBI Taxonomy" id="138068"/>
    <lineage>
        <taxon>Eukaryota</taxon>
        <taxon>Fungi</taxon>
        <taxon>Dikarya</taxon>
        <taxon>Ascomycota</taxon>
        <taxon>Pezizomycotina</taxon>
        <taxon>Sordariomycetes</taxon>
        <taxon>Xylariomycetidae</taxon>
        <taxon>Amphisphaeriales</taxon>
        <taxon>Sporocadaceae</taxon>
        <taxon>Seiridium</taxon>
    </lineage>
</organism>
<evidence type="ECO:0000259" key="2">
    <source>
        <dbReference type="Pfam" id="PF24476"/>
    </source>
</evidence>